<evidence type="ECO:0000256" key="4">
    <source>
        <dbReference type="ARBA" id="ARBA00022692"/>
    </source>
</evidence>
<keyword evidence="3 9" id="KW-0808">Transferase</keyword>
<dbReference type="OrthoDB" id="72851at2759"/>
<keyword evidence="2" id="KW-0328">Glycosyltransferase</keyword>
<evidence type="ECO:0000313" key="10">
    <source>
        <dbReference type="Proteomes" id="UP000664859"/>
    </source>
</evidence>
<dbReference type="InterPro" id="IPR050321">
    <property type="entry name" value="Glycosyltr_2/OpgH_subfam"/>
</dbReference>
<evidence type="ECO:0000256" key="1">
    <source>
        <dbReference type="ARBA" id="ARBA00004141"/>
    </source>
</evidence>
<organism evidence="9 10">
    <name type="scientific">Tribonema minus</name>
    <dbReference type="NCBI Taxonomy" id="303371"/>
    <lineage>
        <taxon>Eukaryota</taxon>
        <taxon>Sar</taxon>
        <taxon>Stramenopiles</taxon>
        <taxon>Ochrophyta</taxon>
        <taxon>PX clade</taxon>
        <taxon>Xanthophyceae</taxon>
        <taxon>Tribonematales</taxon>
        <taxon>Tribonemataceae</taxon>
        <taxon>Tribonema</taxon>
    </lineage>
</organism>
<dbReference type="CDD" id="cd06421">
    <property type="entry name" value="CESA_CelA_like"/>
    <property type="match status" value="1"/>
</dbReference>
<evidence type="ECO:0000256" key="7">
    <source>
        <dbReference type="SAM" id="Phobius"/>
    </source>
</evidence>
<dbReference type="EMBL" id="JAFCMP010000059">
    <property type="protein sequence ID" value="KAG5188943.1"/>
    <property type="molecule type" value="Genomic_DNA"/>
</dbReference>
<dbReference type="GO" id="GO:0016020">
    <property type="term" value="C:membrane"/>
    <property type="evidence" value="ECO:0007669"/>
    <property type="project" value="UniProtKB-SubCell"/>
</dbReference>
<evidence type="ECO:0000256" key="2">
    <source>
        <dbReference type="ARBA" id="ARBA00022676"/>
    </source>
</evidence>
<evidence type="ECO:0000256" key="5">
    <source>
        <dbReference type="ARBA" id="ARBA00022989"/>
    </source>
</evidence>
<dbReference type="PANTHER" id="PTHR43867:SF2">
    <property type="entry name" value="CELLULOSE SYNTHASE CATALYTIC SUBUNIT A [UDP-FORMING]"/>
    <property type="match status" value="1"/>
</dbReference>
<reference evidence="9" key="1">
    <citation type="submission" date="2021-02" db="EMBL/GenBank/DDBJ databases">
        <title>First Annotated Genome of the Yellow-green Alga Tribonema minus.</title>
        <authorList>
            <person name="Mahan K.M."/>
        </authorList>
    </citation>
    <scope>NUCLEOTIDE SEQUENCE</scope>
    <source>
        <strain evidence="9">UTEX B ZZ1240</strain>
    </source>
</reference>
<feature type="transmembrane region" description="Helical" evidence="7">
    <location>
        <begin position="377"/>
        <end position="398"/>
    </location>
</feature>
<dbReference type="InterPro" id="IPR029044">
    <property type="entry name" value="Nucleotide-diphossugar_trans"/>
</dbReference>
<sequence>MKLRIQSWKHLVDSAESVEEGLRLIAHENVSDETVLPEPPTDVEMMSYIDTRRTFIIGFGMFSCLPLIIRLWLFTLVEPFFVPMALLVSSYLLVSYFAVAVWGRDMRYEDHELVLTMQKDYKPTVDIFLPNAGEPIEVLNNTFRYIAGLDWEREKLNVYVLDDGPRPHSVKSLANQYGFNYIRRPNPGHMKKAGNLRYAFTQTHGDIIIIFDADFTPRHDFLLHTVPYFNQYPKAAIVQTPQYFTVKPEQTWVERGAGSTQQLFYRLVQQNRQRFDATICVGSAAAYRRVALEPLGGTANIGFSKDVHTSFFLSDSGWVVRYLPLPMAKGTCPDRKKAFFTQNYRWATGSLMLTTSSGFWRSNLTLQQKVCYASGGAYYISTALSLFANAVPSIVLVLTRPHLVIWYNTLFAVPSLLFPFIAMRMWSTQHYGLESIRIRWLQYSAHLMALYDQIFGEHMVWVPTGAVGNSKNRRYNTAMAMLLHVTVAQMVMLYAGCAWRLAQGYMWYNFLPSLLMETINVLICFQVLYK</sequence>
<protein>
    <submittedName>
        <fullName evidence="9">Nucleotide-diphospho-sugar transferase</fullName>
    </submittedName>
</protein>
<keyword evidence="10" id="KW-1185">Reference proteome</keyword>
<evidence type="ECO:0000256" key="3">
    <source>
        <dbReference type="ARBA" id="ARBA00022679"/>
    </source>
</evidence>
<keyword evidence="5 7" id="KW-1133">Transmembrane helix</keyword>
<gene>
    <name evidence="9" type="ORF">JKP88DRAFT_177419</name>
</gene>
<name>A0A835ZHD0_9STRA</name>
<feature type="domain" description="Glycosyltransferase 2-like" evidence="8">
    <location>
        <begin position="207"/>
        <end position="409"/>
    </location>
</feature>
<dbReference type="SUPFAM" id="SSF53448">
    <property type="entry name" value="Nucleotide-diphospho-sugar transferases"/>
    <property type="match status" value="1"/>
</dbReference>
<evidence type="ECO:0000259" key="8">
    <source>
        <dbReference type="Pfam" id="PF13632"/>
    </source>
</evidence>
<proteinExistence type="predicted"/>
<feature type="transmembrane region" description="Helical" evidence="7">
    <location>
        <begin position="481"/>
        <end position="501"/>
    </location>
</feature>
<feature type="transmembrane region" description="Helical" evidence="7">
    <location>
        <begin position="404"/>
        <end position="423"/>
    </location>
</feature>
<keyword evidence="6 7" id="KW-0472">Membrane</keyword>
<comment type="subcellular location">
    <subcellularLocation>
        <location evidence="1">Membrane</location>
        <topology evidence="1">Multi-pass membrane protein</topology>
    </subcellularLocation>
</comment>
<dbReference type="GO" id="GO:0016757">
    <property type="term" value="F:glycosyltransferase activity"/>
    <property type="evidence" value="ECO:0007669"/>
    <property type="project" value="UniProtKB-KW"/>
</dbReference>
<feature type="transmembrane region" description="Helical" evidence="7">
    <location>
        <begin position="80"/>
        <end position="102"/>
    </location>
</feature>
<dbReference type="Pfam" id="PF13632">
    <property type="entry name" value="Glyco_trans_2_3"/>
    <property type="match status" value="1"/>
</dbReference>
<keyword evidence="4 7" id="KW-0812">Transmembrane</keyword>
<dbReference type="Gene3D" id="3.90.550.10">
    <property type="entry name" value="Spore Coat Polysaccharide Biosynthesis Protein SpsA, Chain A"/>
    <property type="match status" value="1"/>
</dbReference>
<accession>A0A835ZHD0</accession>
<evidence type="ECO:0000256" key="6">
    <source>
        <dbReference type="ARBA" id="ARBA00023136"/>
    </source>
</evidence>
<dbReference type="Proteomes" id="UP000664859">
    <property type="component" value="Unassembled WGS sequence"/>
</dbReference>
<dbReference type="AlphaFoldDB" id="A0A835ZHD0"/>
<dbReference type="PANTHER" id="PTHR43867">
    <property type="entry name" value="CELLULOSE SYNTHASE CATALYTIC SUBUNIT A [UDP-FORMING]"/>
    <property type="match status" value="1"/>
</dbReference>
<evidence type="ECO:0000313" key="9">
    <source>
        <dbReference type="EMBL" id="KAG5188943.1"/>
    </source>
</evidence>
<comment type="caution">
    <text evidence="9">The sequence shown here is derived from an EMBL/GenBank/DDBJ whole genome shotgun (WGS) entry which is preliminary data.</text>
</comment>
<dbReference type="InterPro" id="IPR001173">
    <property type="entry name" value="Glyco_trans_2-like"/>
</dbReference>
<feature type="transmembrane region" description="Helical" evidence="7">
    <location>
        <begin position="507"/>
        <end position="529"/>
    </location>
</feature>
<feature type="transmembrane region" description="Helical" evidence="7">
    <location>
        <begin position="55"/>
        <end position="74"/>
    </location>
</feature>